<dbReference type="GO" id="GO:0032465">
    <property type="term" value="P:regulation of cytokinesis"/>
    <property type="evidence" value="ECO:0007669"/>
    <property type="project" value="TreeGrafter"/>
</dbReference>
<feature type="compositionally biased region" description="Low complexity" evidence="6">
    <location>
        <begin position="566"/>
        <end position="576"/>
    </location>
</feature>
<evidence type="ECO:0000313" key="9">
    <source>
        <dbReference type="RefSeq" id="XP_034238267.1"/>
    </source>
</evidence>
<dbReference type="InterPro" id="IPR000306">
    <property type="entry name" value="Znf_FYVE"/>
</dbReference>
<evidence type="ECO:0000256" key="1">
    <source>
        <dbReference type="ARBA" id="ARBA00022553"/>
    </source>
</evidence>
<dbReference type="GO" id="GO:0030496">
    <property type="term" value="C:midbody"/>
    <property type="evidence" value="ECO:0007669"/>
    <property type="project" value="TreeGrafter"/>
</dbReference>
<keyword evidence="1" id="KW-0597">Phosphoprotein</keyword>
<proteinExistence type="predicted"/>
<evidence type="ECO:0000256" key="6">
    <source>
        <dbReference type="SAM" id="MobiDB-lite"/>
    </source>
</evidence>
<feature type="region of interest" description="Disordered" evidence="6">
    <location>
        <begin position="557"/>
        <end position="576"/>
    </location>
</feature>
<dbReference type="InterPro" id="IPR013083">
    <property type="entry name" value="Znf_RING/FYVE/PHD"/>
</dbReference>
<reference evidence="9" key="1">
    <citation type="submission" date="2025-08" db="UniProtKB">
        <authorList>
            <consortium name="RefSeq"/>
        </authorList>
    </citation>
    <scope>IDENTIFICATION</scope>
    <source>
        <tissue evidence="9">Total insect</tissue>
    </source>
</reference>
<feature type="domain" description="FYVE-type" evidence="7">
    <location>
        <begin position="1755"/>
        <end position="1815"/>
    </location>
</feature>
<dbReference type="GO" id="GO:0005813">
    <property type="term" value="C:centrosome"/>
    <property type="evidence" value="ECO:0007669"/>
    <property type="project" value="TreeGrafter"/>
</dbReference>
<dbReference type="SMART" id="SM00064">
    <property type="entry name" value="FYVE"/>
    <property type="match status" value="1"/>
</dbReference>
<dbReference type="InterPro" id="IPR057946">
    <property type="entry name" value="TPR_ZFYVE26"/>
</dbReference>
<dbReference type="InterPro" id="IPR011011">
    <property type="entry name" value="Znf_FYVE_PHD"/>
</dbReference>
<dbReference type="InParanoid" id="A0A6P8YVU7"/>
<dbReference type="GO" id="GO:0005765">
    <property type="term" value="C:lysosomal membrane"/>
    <property type="evidence" value="ECO:0007669"/>
    <property type="project" value="TreeGrafter"/>
</dbReference>
<evidence type="ECO:0000256" key="3">
    <source>
        <dbReference type="ARBA" id="ARBA00022771"/>
    </source>
</evidence>
<keyword evidence="2" id="KW-0479">Metal-binding</keyword>
<evidence type="ECO:0000256" key="2">
    <source>
        <dbReference type="ARBA" id="ARBA00022723"/>
    </source>
</evidence>
<dbReference type="PANTHER" id="PTHR46591">
    <property type="entry name" value="ZINC FINGER FYVE DOMAIN-CONTAINING PROTEIN 26"/>
    <property type="match status" value="1"/>
</dbReference>
<sequence length="2504" mass="281112">MPTCKYHELSASQVYKSTAIAQILCQLSKCFGPQDLGSNLFQSCLESISHSDSQEKKQEAIGTCLCLIAGLPALTDVKDWCKRLFDLCKHQNVEIKLIYAALVSRCELSSVTCLLDYERPFLRDIERIGQDLAAEHEDIFMSLFLMTVRKQEHWLDVLLEKLYSLLGEDKRESVINVLSSQVLHPLWQFLFFRLAETLSNVAALKFAADQISENGESEPTAKFLAQKLLWQMNVINFAKDNSISCVVNTDLLFKTLSTLNLLHQCCYIWELDWQKTHEFLLKHSVDGGPVAMWEVTLFDAFYASSLAFQYVSDCLHSRHIKTETTMKKDFLSRVDMILCNIQPHSMRLTIMQNIFSLLFVRYEDFKEDICSDSEEGEIDANQSFQNDKNFMIDKVYEVLSSSLTSVTNTTETGLRPEFKRNISSNHSLSSLSHPKNWHESYQQKHGFVCDRFMTRDILKLLQGCIKKSGYMHITDQSNSKPELESSAVVQYEALQKKVEVALWKLDILLGSDFVESTVFSDTVVEKKSLPDWLFQHYADEDSASDEESHITVPTNIASKRADTEKSSSGSQSNLTSQGQILNTKWIRRGRRRSSTRLCVRSTKDTIIKRMLSSKVSFVSQCLSRGNFCAANKIIQTLNLQESEIAAEVNFIEVYRTVKLKVEGCLEQSNKSFDHLAVPKNQNSTLQVIQRAASAGVQSSLLNKELEKLLSSERLPRVLNVEHISEDYLQLFGGSVDEQPIVTAAVDIALMLSSSIRQAANFLNIAGKYSYELQNIHTAVATRQPPMGFLPFLQNILQATTSEPVSTLNLLHGWETPSFLTKCLRDTLHFWDSLNKLLEEVQVSNYVVSFPKLCQLTSSYMSSRVFETKVDFNYLQELKSYLRLLKSVVDRSPAGLFFPVSLSDVPLEEEHFMLLTMSPHKLIIDMVIDEGMPPQTIESLVSQLGCSLPHILSLELCSSLPSTPSTKSYLDITKSSHHGVHVLNVSDTIGPVRHPASFTEALLQSVHNELLRQLRRFQKIHQTQNGHIPCSLVNTKRLQLILAATWELRDVNLALLQPGAETLAFYCNLANLMWIHSVIYFSGMGKVGHACLKSFVCGNSAQQLAAMNLIAYQVGASGVLTFWEIRLLALGINSMRPVGTKALNQYATTTDSFDPLSLFVVTTGTKLSPKLKVMNSEKLEEQLQESVEEYLHHWADIQEGKVTVPYLVEQYIQSTGQNPQIFLRDSLNQSMQSKNYSLSDTPEVSYIFDEDTTCVFVLEYGTKSLRSIPPRKQANMSWKNNRNLYESILQYIRSHSPLASLLLKELSQDSSMSGNNSELDEEAQEATELISITSITDCPSLSQCPCLVRLCQTANVEIQSKFFDDNVLLCGLHSFVPHELLWERINDLATEQQWSTIVQLLRALPQMQLQGDPSLSVMLDLALLELAVECQGAGESWMFSEEIKSLCLRSKCVMSQSIFWPGDFCVVQLRKLVEVPELRLYPALFTKAEKLMHSIKVYQKVVDECKDSPWGTWQDVYNASQKKPSRVLDQILADQNAELCLSWIDLHNITSTHTYLIDSKVIVLLLNDSEDRLKFVEQLLKSVPSLKAAKICYEAIDLVHSLLALQFCAKYISLHCFLELSANEQASLEVVSMGIDMLKSVSTVVQDECIKLVRTPHLMIEQLVMNVQLDAAEKMLDAVRPRLLTLSPKSSLSVPALDSMLRQYAEKALEFRISQSSTASQMSESSGLLASLSLCSGGKDSVMPVVVPSKAEWVPNDKASVCMICQLSTFTMFNRRHHCRRCGLVVCAQCSPLKAIVQGYGTLKVRVCNSCFPNVTEANETLSSDQLTVENVDSNASVTADNVWRLSVSPTYNDTIRGEFAYENAPSVSLCLSILKIHSESAACPNFLIDSCETILGYLQPQEGMPNPEVDYVFVIEMCRSLVLAAKVKCAQWGYVSDEPNCDQRLSKIDLFGLLVSNGCTAIIPTETSIHGLRRLQSQLLEAELWDLALEVSTKSGMERIGVWTAWGKGCLRAGRWKEAREKFVHCFPSSNRINKSAPDSPLLLDILQILENTPHLADHNIARKAEPSHTSNNRFARSAAVTVLNTLASLKNTSQGKFSQTQGIRGSLQPVVYSECCYYLGEYGSHATYLQFLVQHSDFKATVDHTLSHSVDSQIFFEHVYMPCLRRGLITPLHSAMTAVDPSLAVWTTYLYGICAALERRKLLHTLYEVQQWSKDHVRSAMTCIRFYHLNAKSYMELATNINHLMRAQSHLEGALAVASVSKKADQSGSTSSSSTGEGPEFKWLQLSPKELDHHMSTVERQKELTKFLRAYEADGHTLYEAARWFPHEFAEPLAHGLPTLFGSTADRKFLAGLCLFCGKNVEEGYGIVYRIIEGFGLPAYAIYEAVAIALVKSGRVSEVAQLLNCIHSSGISDPLVVCDSVIMSCFKELPSQPNASDVDFLARNISDQNVKIKALIKCGQLKSAYLLAVKCERLDDIELILQEAEKLGQTAIQKICLKRLGRQ</sequence>
<dbReference type="GO" id="GO:0000281">
    <property type="term" value="P:mitotic cytokinesis"/>
    <property type="evidence" value="ECO:0007669"/>
    <property type="project" value="InterPro"/>
</dbReference>
<keyword evidence="3 5" id="KW-0863">Zinc-finger</keyword>
<accession>A0A6P8YVU7</accession>
<name>A0A6P8YVU7_THRPL</name>
<dbReference type="CDD" id="cd15724">
    <property type="entry name" value="FYVE_ZFY26"/>
    <property type="match status" value="1"/>
</dbReference>
<evidence type="ECO:0000259" key="7">
    <source>
        <dbReference type="PROSITE" id="PS50178"/>
    </source>
</evidence>
<dbReference type="SUPFAM" id="SSF57903">
    <property type="entry name" value="FYVE/PHD zinc finger"/>
    <property type="match status" value="1"/>
</dbReference>
<dbReference type="GeneID" id="117643458"/>
<dbReference type="Pfam" id="PF25569">
    <property type="entry name" value="TPR_ZFYVE26"/>
    <property type="match status" value="1"/>
</dbReference>
<evidence type="ECO:0000313" key="8">
    <source>
        <dbReference type="Proteomes" id="UP000515158"/>
    </source>
</evidence>
<dbReference type="Pfam" id="PF04784">
    <property type="entry name" value="DUF547"/>
    <property type="match status" value="1"/>
</dbReference>
<dbReference type="Proteomes" id="UP000515158">
    <property type="component" value="Unplaced"/>
</dbReference>
<dbReference type="Gene3D" id="3.30.40.10">
    <property type="entry name" value="Zinc/RING finger domain, C3HC4 (zinc finger)"/>
    <property type="match status" value="1"/>
</dbReference>
<dbReference type="CTD" id="41370"/>
<keyword evidence="4" id="KW-0862">Zinc</keyword>
<dbReference type="InterPro" id="IPR006869">
    <property type="entry name" value="DUF547"/>
</dbReference>
<dbReference type="PANTHER" id="PTHR46591:SF1">
    <property type="entry name" value="ZINC FINGER FYVE DOMAIN-CONTAINING PROTEIN 26"/>
    <property type="match status" value="1"/>
</dbReference>
<dbReference type="RefSeq" id="XP_034238267.1">
    <property type="nucleotide sequence ID" value="XM_034382376.1"/>
</dbReference>
<dbReference type="InterPro" id="IPR028730">
    <property type="entry name" value="ZFYVE26"/>
</dbReference>
<keyword evidence="8" id="KW-1185">Reference proteome</keyword>
<gene>
    <name evidence="9" type="primary">LOC117643458</name>
</gene>
<dbReference type="OrthoDB" id="1936617at2759"/>
<dbReference type="FunCoup" id="A0A6P8YVU7">
    <property type="interactions" value="21"/>
</dbReference>
<dbReference type="GO" id="GO:0008270">
    <property type="term" value="F:zinc ion binding"/>
    <property type="evidence" value="ECO:0007669"/>
    <property type="project" value="UniProtKB-KW"/>
</dbReference>
<organism evidence="9">
    <name type="scientific">Thrips palmi</name>
    <name type="common">Melon thrips</name>
    <dbReference type="NCBI Taxonomy" id="161013"/>
    <lineage>
        <taxon>Eukaryota</taxon>
        <taxon>Metazoa</taxon>
        <taxon>Ecdysozoa</taxon>
        <taxon>Arthropoda</taxon>
        <taxon>Hexapoda</taxon>
        <taxon>Insecta</taxon>
        <taxon>Pterygota</taxon>
        <taxon>Neoptera</taxon>
        <taxon>Paraneoptera</taxon>
        <taxon>Thysanoptera</taxon>
        <taxon>Terebrantia</taxon>
        <taxon>Thripoidea</taxon>
        <taxon>Thripidae</taxon>
        <taxon>Thrips</taxon>
    </lineage>
</organism>
<dbReference type="GO" id="GO:0000724">
    <property type="term" value="P:double-strand break repair via homologous recombination"/>
    <property type="evidence" value="ECO:0007669"/>
    <property type="project" value="InterPro"/>
</dbReference>
<dbReference type="PROSITE" id="PS50178">
    <property type="entry name" value="ZF_FYVE"/>
    <property type="match status" value="1"/>
</dbReference>
<evidence type="ECO:0000256" key="4">
    <source>
        <dbReference type="ARBA" id="ARBA00022833"/>
    </source>
</evidence>
<dbReference type="GO" id="GO:0032266">
    <property type="term" value="F:phosphatidylinositol-3-phosphate binding"/>
    <property type="evidence" value="ECO:0007669"/>
    <property type="project" value="InterPro"/>
</dbReference>
<dbReference type="Pfam" id="PF01363">
    <property type="entry name" value="FYVE"/>
    <property type="match status" value="1"/>
</dbReference>
<dbReference type="KEGG" id="tpal:117643458"/>
<dbReference type="InterPro" id="IPR017455">
    <property type="entry name" value="Znf_FYVE-rel"/>
</dbReference>
<protein>
    <submittedName>
        <fullName evidence="9">Uncharacterized protein LOC117643458 isoform X1</fullName>
    </submittedName>
</protein>
<evidence type="ECO:0000256" key="5">
    <source>
        <dbReference type="PROSITE-ProRule" id="PRU00091"/>
    </source>
</evidence>